<dbReference type="PANTHER" id="PTHR45718:SF8">
    <property type="entry name" value="GLIS FAMILY ZINC FINGER 2"/>
    <property type="match status" value="1"/>
</dbReference>
<dbReference type="FunFam" id="3.30.160.60:FF:000359">
    <property type="entry name" value="GLIS family zinc finger 2"/>
    <property type="match status" value="1"/>
</dbReference>
<evidence type="ECO:0000256" key="11">
    <source>
        <dbReference type="ARBA" id="ARBA00023163"/>
    </source>
</evidence>
<reference evidence="16" key="1">
    <citation type="submission" date="2022-01" db="EMBL/GenBank/DDBJ databases">
        <authorList>
            <person name="King R."/>
        </authorList>
    </citation>
    <scope>NUCLEOTIDE SEQUENCE</scope>
</reference>
<dbReference type="FunFam" id="3.30.160.60:FF:000357">
    <property type="entry name" value="GLIS family zinc finger 2"/>
    <property type="match status" value="1"/>
</dbReference>
<evidence type="ECO:0000313" key="17">
    <source>
        <dbReference type="Proteomes" id="UP001153712"/>
    </source>
</evidence>
<evidence type="ECO:0000256" key="6">
    <source>
        <dbReference type="ARBA" id="ARBA00022737"/>
    </source>
</evidence>
<dbReference type="SMART" id="SM00355">
    <property type="entry name" value="ZnF_C2H2"/>
    <property type="match status" value="5"/>
</dbReference>
<dbReference type="AlphaFoldDB" id="A0A9N9THC6"/>
<dbReference type="Pfam" id="PF23561">
    <property type="entry name" value="zf-C2H2_15"/>
    <property type="match status" value="1"/>
</dbReference>
<dbReference type="PANTHER" id="PTHR45718">
    <property type="entry name" value="TRANSCRIPTIONAL ACTIVATOR CUBITUS INTERRUPTUS"/>
    <property type="match status" value="1"/>
</dbReference>
<dbReference type="InterPro" id="IPR013087">
    <property type="entry name" value="Znf_C2H2_type"/>
</dbReference>
<feature type="domain" description="C2H2-type" evidence="15">
    <location>
        <begin position="157"/>
        <end position="184"/>
    </location>
</feature>
<dbReference type="Proteomes" id="UP001153712">
    <property type="component" value="Chromosome 2"/>
</dbReference>
<feature type="domain" description="C2H2-type" evidence="15">
    <location>
        <begin position="129"/>
        <end position="156"/>
    </location>
</feature>
<dbReference type="OrthoDB" id="3214149at2759"/>
<feature type="domain" description="C2H2-type" evidence="15">
    <location>
        <begin position="185"/>
        <end position="214"/>
    </location>
</feature>
<evidence type="ECO:0000256" key="9">
    <source>
        <dbReference type="ARBA" id="ARBA00023015"/>
    </source>
</evidence>
<dbReference type="PROSITE" id="PS50157">
    <property type="entry name" value="ZINC_FINGER_C2H2_2"/>
    <property type="match status" value="4"/>
</dbReference>
<dbReference type="FunFam" id="3.30.160.60:FF:000310">
    <property type="entry name" value="GLIS family zinc finger 2"/>
    <property type="match status" value="1"/>
</dbReference>
<dbReference type="SUPFAM" id="SSF57667">
    <property type="entry name" value="beta-beta-alpha zinc fingers"/>
    <property type="match status" value="3"/>
</dbReference>
<feature type="region of interest" description="Disordered" evidence="14">
    <location>
        <begin position="41"/>
        <end position="66"/>
    </location>
</feature>
<keyword evidence="12" id="KW-0539">Nucleus</keyword>
<keyword evidence="7 13" id="KW-0863">Zinc-finger</keyword>
<evidence type="ECO:0000256" key="2">
    <source>
        <dbReference type="ARBA" id="ARBA00010831"/>
    </source>
</evidence>
<keyword evidence="9" id="KW-0805">Transcription regulation</keyword>
<dbReference type="GO" id="GO:0005634">
    <property type="term" value="C:nucleus"/>
    <property type="evidence" value="ECO:0007669"/>
    <property type="project" value="UniProtKB-SubCell"/>
</dbReference>
<comment type="similarity">
    <text evidence="2">Belongs to the GLI C2H2-type zinc-finger protein family.</text>
</comment>
<dbReference type="Pfam" id="PF00096">
    <property type="entry name" value="zf-C2H2"/>
    <property type="match status" value="3"/>
</dbReference>
<accession>A0A9N9THC6</accession>
<gene>
    <name evidence="16" type="ORF">PHYEVI_LOCUS4542</name>
</gene>
<protein>
    <recommendedName>
        <fullName evidence="15">C2H2-type domain-containing protein</fullName>
    </recommendedName>
</protein>
<evidence type="ECO:0000256" key="3">
    <source>
        <dbReference type="ARBA" id="ARBA00022473"/>
    </source>
</evidence>
<feature type="domain" description="C2H2-type" evidence="15">
    <location>
        <begin position="215"/>
        <end position="241"/>
    </location>
</feature>
<keyword evidence="10" id="KW-0238">DNA-binding</keyword>
<evidence type="ECO:0000256" key="5">
    <source>
        <dbReference type="ARBA" id="ARBA00022723"/>
    </source>
</evidence>
<proteinExistence type="inferred from homology"/>
<dbReference type="GO" id="GO:0000981">
    <property type="term" value="F:DNA-binding transcription factor activity, RNA polymerase II-specific"/>
    <property type="evidence" value="ECO:0007669"/>
    <property type="project" value="TreeGrafter"/>
</dbReference>
<keyword evidence="5" id="KW-0479">Metal-binding</keyword>
<dbReference type="Gene3D" id="3.30.160.60">
    <property type="entry name" value="Classic Zinc Finger"/>
    <property type="match status" value="5"/>
</dbReference>
<evidence type="ECO:0000256" key="10">
    <source>
        <dbReference type="ARBA" id="ARBA00023125"/>
    </source>
</evidence>
<keyword evidence="11" id="KW-0804">Transcription</keyword>
<dbReference type="GO" id="GO:0008270">
    <property type="term" value="F:zinc ion binding"/>
    <property type="evidence" value="ECO:0007669"/>
    <property type="project" value="UniProtKB-KW"/>
</dbReference>
<evidence type="ECO:0000256" key="13">
    <source>
        <dbReference type="PROSITE-ProRule" id="PRU00042"/>
    </source>
</evidence>
<keyword evidence="3" id="KW-0217">Developmental protein</keyword>
<keyword evidence="4" id="KW-0678">Repressor</keyword>
<evidence type="ECO:0000256" key="8">
    <source>
        <dbReference type="ARBA" id="ARBA00022833"/>
    </source>
</evidence>
<keyword evidence="6" id="KW-0677">Repeat</keyword>
<evidence type="ECO:0000256" key="12">
    <source>
        <dbReference type="ARBA" id="ARBA00023242"/>
    </source>
</evidence>
<evidence type="ECO:0000256" key="7">
    <source>
        <dbReference type="ARBA" id="ARBA00022771"/>
    </source>
</evidence>
<comment type="subcellular location">
    <subcellularLocation>
        <location evidence="1">Nucleus</location>
    </subcellularLocation>
</comment>
<evidence type="ECO:0000259" key="15">
    <source>
        <dbReference type="PROSITE" id="PS50157"/>
    </source>
</evidence>
<dbReference type="EMBL" id="OU900095">
    <property type="protein sequence ID" value="CAG9858151.1"/>
    <property type="molecule type" value="Genomic_DNA"/>
</dbReference>
<dbReference type="InterPro" id="IPR036236">
    <property type="entry name" value="Znf_C2H2_sf"/>
</dbReference>
<evidence type="ECO:0000313" key="16">
    <source>
        <dbReference type="EMBL" id="CAG9858151.1"/>
    </source>
</evidence>
<keyword evidence="17" id="KW-1185">Reference proteome</keyword>
<dbReference type="InterPro" id="IPR056436">
    <property type="entry name" value="Znf-C2H2_ZIC1-5/GLI1-3-like"/>
</dbReference>
<keyword evidence="8" id="KW-0862">Zinc</keyword>
<dbReference type="InterPro" id="IPR043359">
    <property type="entry name" value="GLI-like"/>
</dbReference>
<organism evidence="16 17">
    <name type="scientific">Phyllotreta striolata</name>
    <name type="common">Striped flea beetle</name>
    <name type="synonym">Crioceris striolata</name>
    <dbReference type="NCBI Taxonomy" id="444603"/>
    <lineage>
        <taxon>Eukaryota</taxon>
        <taxon>Metazoa</taxon>
        <taxon>Ecdysozoa</taxon>
        <taxon>Arthropoda</taxon>
        <taxon>Hexapoda</taxon>
        <taxon>Insecta</taxon>
        <taxon>Pterygota</taxon>
        <taxon>Neoptera</taxon>
        <taxon>Endopterygota</taxon>
        <taxon>Coleoptera</taxon>
        <taxon>Polyphaga</taxon>
        <taxon>Cucujiformia</taxon>
        <taxon>Chrysomeloidea</taxon>
        <taxon>Chrysomelidae</taxon>
        <taxon>Galerucinae</taxon>
        <taxon>Alticini</taxon>
        <taxon>Phyllotreta</taxon>
    </lineage>
</organism>
<sequence length="334" mass="38043">MILSNFRMSEGYYPQYAPYEPADPFGYFRHFNPYASKAEMSEDHLEASPAPPASPNSTQSDSENSVCSVEIPRKELRLADLRPIEAAQQVQCRWRSCSVVFTTLDQLAAHVSKVHSSSGLGGLFYCGWEGCTRNDKGFNARYKMLVHVRTHTNEKPHKCLQCEKSFSRAENLKIHSRSHSGEKPYVCPVAGCGKAYSNSSDRFKHTRTHQVDKPYQCKVPGCPKRYTDPSSLRKHVKTYKHFVGEGRKVELEASLRENVIRHPCDCSRMCCVSSRSELFKIGNLIDIKEMESEKSTWGSFADPIVLERSKIYKPYEDAMQVDGPLDLSLHRRDF</sequence>
<evidence type="ECO:0000256" key="4">
    <source>
        <dbReference type="ARBA" id="ARBA00022491"/>
    </source>
</evidence>
<dbReference type="PROSITE" id="PS00028">
    <property type="entry name" value="ZINC_FINGER_C2H2_1"/>
    <property type="match status" value="4"/>
</dbReference>
<name>A0A9N9THC6_PHYSR</name>
<evidence type="ECO:0000256" key="14">
    <source>
        <dbReference type="SAM" id="MobiDB-lite"/>
    </source>
</evidence>
<dbReference type="GO" id="GO:0000978">
    <property type="term" value="F:RNA polymerase II cis-regulatory region sequence-specific DNA binding"/>
    <property type="evidence" value="ECO:0007669"/>
    <property type="project" value="TreeGrafter"/>
</dbReference>
<evidence type="ECO:0000256" key="1">
    <source>
        <dbReference type="ARBA" id="ARBA00004123"/>
    </source>
</evidence>